<evidence type="ECO:0000256" key="8">
    <source>
        <dbReference type="ARBA" id="ARBA00023315"/>
    </source>
</evidence>
<feature type="region of interest" description="Disordered" evidence="11">
    <location>
        <begin position="444"/>
        <end position="477"/>
    </location>
</feature>
<dbReference type="EC" id="2.3.1.225" evidence="10"/>
<keyword evidence="3 10" id="KW-0812">Transmembrane</keyword>
<evidence type="ECO:0000256" key="10">
    <source>
        <dbReference type="RuleBase" id="RU079119"/>
    </source>
</evidence>
<accession>A0A4S2N1N2</accession>
<comment type="domain">
    <text evidence="10">The DHHC domain is required for palmitoyltransferase activity.</text>
</comment>
<dbReference type="InParanoid" id="A0A4S2N1N2"/>
<comment type="catalytic activity">
    <reaction evidence="9 10">
        <text>L-cysteinyl-[protein] + hexadecanoyl-CoA = S-hexadecanoyl-L-cysteinyl-[protein] + CoA</text>
        <dbReference type="Rhea" id="RHEA:36683"/>
        <dbReference type="Rhea" id="RHEA-COMP:10131"/>
        <dbReference type="Rhea" id="RHEA-COMP:11032"/>
        <dbReference type="ChEBI" id="CHEBI:29950"/>
        <dbReference type="ChEBI" id="CHEBI:57287"/>
        <dbReference type="ChEBI" id="CHEBI:57379"/>
        <dbReference type="ChEBI" id="CHEBI:74151"/>
        <dbReference type="EC" id="2.3.1.225"/>
    </reaction>
</comment>
<dbReference type="Proteomes" id="UP000298138">
    <property type="component" value="Unassembled WGS sequence"/>
</dbReference>
<keyword evidence="14" id="KW-1185">Reference proteome</keyword>
<organism evidence="13 14">
    <name type="scientific">Ascodesmis nigricans</name>
    <dbReference type="NCBI Taxonomy" id="341454"/>
    <lineage>
        <taxon>Eukaryota</taxon>
        <taxon>Fungi</taxon>
        <taxon>Dikarya</taxon>
        <taxon>Ascomycota</taxon>
        <taxon>Pezizomycotina</taxon>
        <taxon>Pezizomycetes</taxon>
        <taxon>Pezizales</taxon>
        <taxon>Ascodesmidaceae</taxon>
        <taxon>Ascodesmis</taxon>
    </lineage>
</organism>
<evidence type="ECO:0000313" key="14">
    <source>
        <dbReference type="Proteomes" id="UP000298138"/>
    </source>
</evidence>
<keyword evidence="6" id="KW-0564">Palmitate</keyword>
<dbReference type="InterPro" id="IPR001594">
    <property type="entry name" value="Palmitoyltrfase_DHHC"/>
</dbReference>
<dbReference type="Pfam" id="PF01529">
    <property type="entry name" value="DHHC"/>
    <property type="match status" value="1"/>
</dbReference>
<feature type="transmembrane region" description="Helical" evidence="10">
    <location>
        <begin position="218"/>
        <end position="238"/>
    </location>
</feature>
<dbReference type="GO" id="GO:0019706">
    <property type="term" value="F:protein-cysteine S-palmitoyltransferase activity"/>
    <property type="evidence" value="ECO:0007669"/>
    <property type="project" value="UniProtKB-EC"/>
</dbReference>
<evidence type="ECO:0000256" key="3">
    <source>
        <dbReference type="ARBA" id="ARBA00022692"/>
    </source>
</evidence>
<sequence>MDSVLSSPSSMTPPRRTSVRRTCRRVEKLVCMSCTVFPLAFVYSITGWAAYTEIYSISWREVGGFQGFLTGGLGALLYGMAVWSYTYAVFKKPGSPLDHKNGYSHLPTTETTSVSSVTVKSSGQSRFCKKCQFLKPDRTHHCSSCNTCVLKMDHHCPWLATCLGLYNYKAFLLFLIYTSLFCIVCLVVSSFQIYETIFIPQPGGYPSGTMDDLTPVNWILLAVVSGIIGIVLSGFTIWHLHLTGKNMTTIESMEKVRYSAPSLRGVPPPGASLVDDNPQSAIHREHQESFNRYSSYLLEEASKKLPHAFNLGRKRNFATVFGGSNKLLLWPIPVFSGEGNGFAWETSSEWRDAVEKINSERFRWTEEQRERERRAGWGYDPEEERTWNQRPPEEGLIRFAGRHKKPGVVAKMMSKAERVLGKTPEAYLDSEAVPLKDMRKKKVRGVYDISSDDDGDDDGRDLESGKTKEGEWDKWND</sequence>
<evidence type="ECO:0000256" key="1">
    <source>
        <dbReference type="ARBA" id="ARBA00004141"/>
    </source>
</evidence>
<feature type="transmembrane region" description="Helical" evidence="10">
    <location>
        <begin position="171"/>
        <end position="194"/>
    </location>
</feature>
<keyword evidence="7" id="KW-0449">Lipoprotein</keyword>
<evidence type="ECO:0000313" key="13">
    <source>
        <dbReference type="EMBL" id="TGZ82913.1"/>
    </source>
</evidence>
<comment type="similarity">
    <text evidence="10">Belongs to the DHHC palmitoyltransferase family.</text>
</comment>
<keyword evidence="4 10" id="KW-1133">Transmembrane helix</keyword>
<dbReference type="PANTHER" id="PTHR12246">
    <property type="entry name" value="PALMITOYLTRANSFERASE ZDHHC16"/>
    <property type="match status" value="1"/>
</dbReference>
<evidence type="ECO:0000256" key="11">
    <source>
        <dbReference type="SAM" id="MobiDB-lite"/>
    </source>
</evidence>
<feature type="compositionally biased region" description="Acidic residues" evidence="11">
    <location>
        <begin position="450"/>
        <end position="460"/>
    </location>
</feature>
<evidence type="ECO:0000256" key="5">
    <source>
        <dbReference type="ARBA" id="ARBA00023136"/>
    </source>
</evidence>
<protein>
    <recommendedName>
        <fullName evidence="10">Palmitoyltransferase</fullName>
        <ecNumber evidence="10">2.3.1.225</ecNumber>
    </recommendedName>
</protein>
<evidence type="ECO:0000256" key="6">
    <source>
        <dbReference type="ARBA" id="ARBA00023139"/>
    </source>
</evidence>
<dbReference type="OrthoDB" id="302728at2759"/>
<reference evidence="13 14" key="1">
    <citation type="submission" date="2019-04" db="EMBL/GenBank/DDBJ databases">
        <title>Comparative genomics and transcriptomics to analyze fruiting body development in filamentous ascomycetes.</title>
        <authorList>
            <consortium name="DOE Joint Genome Institute"/>
            <person name="Lutkenhaus R."/>
            <person name="Traeger S."/>
            <person name="Breuer J."/>
            <person name="Kuo A."/>
            <person name="Lipzen A."/>
            <person name="Pangilinan J."/>
            <person name="Dilworth D."/>
            <person name="Sandor L."/>
            <person name="Poggeler S."/>
            <person name="Barry K."/>
            <person name="Grigoriev I.V."/>
            <person name="Nowrousian M."/>
        </authorList>
    </citation>
    <scope>NUCLEOTIDE SEQUENCE [LARGE SCALE GENOMIC DNA]</scope>
    <source>
        <strain evidence="13 14">CBS 389.68</strain>
    </source>
</reference>
<evidence type="ECO:0000259" key="12">
    <source>
        <dbReference type="Pfam" id="PF01529"/>
    </source>
</evidence>
<keyword evidence="5 10" id="KW-0472">Membrane</keyword>
<comment type="subcellular location">
    <subcellularLocation>
        <location evidence="1">Membrane</location>
        <topology evidence="1">Multi-pass membrane protein</topology>
    </subcellularLocation>
</comment>
<dbReference type="PROSITE" id="PS50216">
    <property type="entry name" value="DHHC"/>
    <property type="match status" value="1"/>
</dbReference>
<keyword evidence="2 10" id="KW-0808">Transferase</keyword>
<feature type="domain" description="Palmitoyltransferase DHHC" evidence="12">
    <location>
        <begin position="123"/>
        <end position="255"/>
    </location>
</feature>
<evidence type="ECO:0000256" key="7">
    <source>
        <dbReference type="ARBA" id="ARBA00023288"/>
    </source>
</evidence>
<feature type="compositionally biased region" description="Basic and acidic residues" evidence="11">
    <location>
        <begin position="461"/>
        <end position="477"/>
    </location>
</feature>
<proteinExistence type="inferred from homology"/>
<evidence type="ECO:0000256" key="2">
    <source>
        <dbReference type="ARBA" id="ARBA00022679"/>
    </source>
</evidence>
<dbReference type="EMBL" id="ML220114">
    <property type="protein sequence ID" value="TGZ82913.1"/>
    <property type="molecule type" value="Genomic_DNA"/>
</dbReference>
<dbReference type="AlphaFoldDB" id="A0A4S2N1N2"/>
<name>A0A4S2N1N2_9PEZI</name>
<feature type="transmembrane region" description="Helical" evidence="10">
    <location>
        <begin position="71"/>
        <end position="90"/>
    </location>
</feature>
<dbReference type="InterPro" id="IPR039859">
    <property type="entry name" value="PFA4/ZDH16/20/ERF2-like"/>
</dbReference>
<dbReference type="GO" id="GO:0016020">
    <property type="term" value="C:membrane"/>
    <property type="evidence" value="ECO:0007669"/>
    <property type="project" value="UniProtKB-SubCell"/>
</dbReference>
<keyword evidence="8 10" id="KW-0012">Acyltransferase</keyword>
<dbReference type="STRING" id="341454.A0A4S2N1N2"/>
<gene>
    <name evidence="13" type="ORF">EX30DRAFT_328793</name>
</gene>
<feature type="transmembrane region" description="Helical" evidence="10">
    <location>
        <begin position="29"/>
        <end position="51"/>
    </location>
</feature>
<evidence type="ECO:0000256" key="9">
    <source>
        <dbReference type="ARBA" id="ARBA00048048"/>
    </source>
</evidence>
<evidence type="ECO:0000256" key="4">
    <source>
        <dbReference type="ARBA" id="ARBA00022989"/>
    </source>
</evidence>